<evidence type="ECO:0000313" key="3">
    <source>
        <dbReference type="Proteomes" id="UP000015361"/>
    </source>
</evidence>
<keyword evidence="1" id="KW-0472">Membrane</keyword>
<keyword evidence="1" id="KW-1133">Transmembrane helix</keyword>
<feature type="transmembrane region" description="Helical" evidence="1">
    <location>
        <begin position="48"/>
        <end position="69"/>
    </location>
</feature>
<name>S6FAU1_LACLL</name>
<protein>
    <submittedName>
        <fullName evidence="2">Uncharacterized protein</fullName>
    </submittedName>
</protein>
<evidence type="ECO:0000313" key="2">
    <source>
        <dbReference type="EMBL" id="CDG05849.1"/>
    </source>
</evidence>
<comment type="caution">
    <text evidence="2">The sequence shown here is derived from an EMBL/GenBank/DDBJ whole genome shotgun (WGS) entry which is preliminary data.</text>
</comment>
<dbReference type="AlphaFoldDB" id="S6FAU1"/>
<organism evidence="2 3">
    <name type="scientific">Lactococcus lactis subsp. lactis A12</name>
    <dbReference type="NCBI Taxonomy" id="1137134"/>
    <lineage>
        <taxon>Bacteria</taxon>
        <taxon>Bacillati</taxon>
        <taxon>Bacillota</taxon>
        <taxon>Bacilli</taxon>
        <taxon>Lactobacillales</taxon>
        <taxon>Streptococcaceae</taxon>
        <taxon>Lactococcus</taxon>
    </lineage>
</organism>
<reference evidence="2 3" key="1">
    <citation type="journal article" date="2013" name="Appl. Environ. Microbiol.">
        <title>The Carbohydrate Metabolism Signature of Lactococcus lactis Strain A12 Reveals Its Sourdough Ecosystem Origin.</title>
        <authorList>
            <person name="Passerini D."/>
            <person name="Coddeville M."/>
            <person name="Le Bourgeois P."/>
            <person name="Loubiere P."/>
            <person name="Ritzenthaler P."/>
            <person name="Fontagne-Faucher C."/>
            <person name="Daveran-Mingot M.L."/>
            <person name="Cocaign-Bousquet M."/>
        </authorList>
    </citation>
    <scope>NUCLEOTIDE SEQUENCE [LARGE SCALE GENOMIC DNA]</scope>
    <source>
        <strain evidence="2 3">A12</strain>
    </source>
</reference>
<feature type="transmembrane region" description="Helical" evidence="1">
    <location>
        <begin position="21"/>
        <end position="42"/>
    </location>
</feature>
<proteinExistence type="predicted"/>
<gene>
    <name evidence="2" type="primary">LACR_2197</name>
    <name evidence="2" type="ORF">O9U_10605</name>
</gene>
<dbReference type="Proteomes" id="UP000015361">
    <property type="component" value="Unassembled WGS sequence"/>
</dbReference>
<keyword evidence="1" id="KW-0812">Transmembrane</keyword>
<sequence length="95" mass="11274">MKLITRGKLMRKNEKNRAKDNIWLKQAGFFALVLAWILAIYFKNDLSKTMMIIVFILLVIATFFVIFWLNRVFFGLTNQPKEDKKDLESSQDKEK</sequence>
<dbReference type="EMBL" id="CBLU010000026">
    <property type="protein sequence ID" value="CDG05849.1"/>
    <property type="molecule type" value="Genomic_DNA"/>
</dbReference>
<accession>S6FAU1</accession>
<evidence type="ECO:0000256" key="1">
    <source>
        <dbReference type="SAM" id="Phobius"/>
    </source>
</evidence>